<comment type="caution">
    <text evidence="2">The sequence shown here is derived from an EMBL/GenBank/DDBJ whole genome shotgun (WGS) entry which is preliminary data.</text>
</comment>
<dbReference type="EMBL" id="BAABME010000281">
    <property type="protein sequence ID" value="GAA0141401.1"/>
    <property type="molecule type" value="Genomic_DNA"/>
</dbReference>
<evidence type="ECO:0000256" key="1">
    <source>
        <dbReference type="SAM" id="MobiDB-lite"/>
    </source>
</evidence>
<accession>A0AAV3NRD7</accession>
<evidence type="ECO:0000313" key="3">
    <source>
        <dbReference type="Proteomes" id="UP001454036"/>
    </source>
</evidence>
<name>A0AAV3NRD7_LITER</name>
<keyword evidence="3" id="KW-1185">Reference proteome</keyword>
<dbReference type="AlphaFoldDB" id="A0AAV3NRD7"/>
<evidence type="ECO:0000313" key="2">
    <source>
        <dbReference type="EMBL" id="GAA0141401.1"/>
    </source>
</evidence>
<protein>
    <submittedName>
        <fullName evidence="2">Uncharacterized protein</fullName>
    </submittedName>
</protein>
<proteinExistence type="predicted"/>
<gene>
    <name evidence="2" type="ORF">LIER_02550</name>
</gene>
<feature type="region of interest" description="Disordered" evidence="1">
    <location>
        <begin position="56"/>
        <end position="77"/>
    </location>
</feature>
<organism evidence="2 3">
    <name type="scientific">Lithospermum erythrorhizon</name>
    <name type="common">Purple gromwell</name>
    <name type="synonym">Lithospermum officinale var. erythrorhizon</name>
    <dbReference type="NCBI Taxonomy" id="34254"/>
    <lineage>
        <taxon>Eukaryota</taxon>
        <taxon>Viridiplantae</taxon>
        <taxon>Streptophyta</taxon>
        <taxon>Embryophyta</taxon>
        <taxon>Tracheophyta</taxon>
        <taxon>Spermatophyta</taxon>
        <taxon>Magnoliopsida</taxon>
        <taxon>eudicotyledons</taxon>
        <taxon>Gunneridae</taxon>
        <taxon>Pentapetalae</taxon>
        <taxon>asterids</taxon>
        <taxon>lamiids</taxon>
        <taxon>Boraginales</taxon>
        <taxon>Boraginaceae</taxon>
        <taxon>Boraginoideae</taxon>
        <taxon>Lithospermeae</taxon>
        <taxon>Lithospermum</taxon>
    </lineage>
</organism>
<sequence>MPSCVPNYPPNLGSMMYYGQLSSQTSGYANTTFASQNLNVESTEILEFSTQMTLGGMSGANAETPQNDEETRRTRKKNIKWTTEQNLVLLSGWIKFGTNSVIGRNQKGDTFWGKNFRVL</sequence>
<dbReference type="Proteomes" id="UP001454036">
    <property type="component" value="Unassembled WGS sequence"/>
</dbReference>
<reference evidence="2 3" key="1">
    <citation type="submission" date="2024-01" db="EMBL/GenBank/DDBJ databases">
        <title>The complete chloroplast genome sequence of Lithospermum erythrorhizon: insights into the phylogenetic relationship among Boraginaceae species and the maternal lineages of purple gromwells.</title>
        <authorList>
            <person name="Okada T."/>
            <person name="Watanabe K."/>
        </authorList>
    </citation>
    <scope>NUCLEOTIDE SEQUENCE [LARGE SCALE GENOMIC DNA]</scope>
</reference>